<dbReference type="InterPro" id="IPR027417">
    <property type="entry name" value="P-loop_NTPase"/>
</dbReference>
<feature type="domain" description="DEAD-box RNA helicase Q" evidence="20">
    <location>
        <begin position="149"/>
        <end position="177"/>
    </location>
</feature>
<dbReference type="Pfam" id="PF00271">
    <property type="entry name" value="Helicase_C"/>
    <property type="match status" value="1"/>
</dbReference>
<dbReference type="EC" id="3.6.4.13" evidence="1"/>
<evidence type="ECO:0000256" key="17">
    <source>
        <dbReference type="SAM" id="MobiDB-lite"/>
    </source>
</evidence>
<dbReference type="PROSITE" id="PS51194">
    <property type="entry name" value="HELICASE_CTER"/>
    <property type="match status" value="1"/>
</dbReference>
<dbReference type="OMA" id="ETNYHET"/>
<evidence type="ECO:0000259" key="20">
    <source>
        <dbReference type="PROSITE" id="PS51195"/>
    </source>
</evidence>
<dbReference type="Pfam" id="PF00270">
    <property type="entry name" value="DEAD"/>
    <property type="match status" value="1"/>
</dbReference>
<dbReference type="PROSITE" id="PS00039">
    <property type="entry name" value="DEAD_ATP_HELICASE"/>
    <property type="match status" value="1"/>
</dbReference>
<evidence type="ECO:0000256" key="4">
    <source>
        <dbReference type="ARBA" id="ARBA00022801"/>
    </source>
</evidence>
<evidence type="ECO:0000256" key="10">
    <source>
        <dbReference type="ARBA" id="ARBA00024417"/>
    </source>
</evidence>
<dbReference type="PANTHER" id="PTHR47959">
    <property type="entry name" value="ATP-DEPENDENT RNA HELICASE RHLE-RELATED"/>
    <property type="match status" value="1"/>
</dbReference>
<dbReference type="SMART" id="SM00487">
    <property type="entry name" value="DEXDc"/>
    <property type="match status" value="1"/>
</dbReference>
<keyword evidence="7" id="KW-0694">RNA-binding</keyword>
<keyword evidence="22" id="KW-1185">Reference proteome</keyword>
<dbReference type="InterPro" id="IPR014001">
    <property type="entry name" value="Helicase_ATP-bd"/>
</dbReference>
<dbReference type="Proteomes" id="UP000051952">
    <property type="component" value="Unassembled WGS sequence"/>
</dbReference>
<sequence>MFLQNKAYAAIKYRTSVSETQLPETQPNHTSAPRRVRERSAHSKILPSLPRRRSRKETHCIITFLVSCCLFKRSPRQLSDSTSQPPLSQLRITHTTTTNTQHPRPFDFTLRMTTPTDCVSKTATASLTIINNNAAEAPQQQHEEARRYASFDDMPLHANILRGIYSAGFERPSPIQQRAIGAVIAGGDVIAQAHSGTGKTAAFSIGVLQRLDLRRREPQALIVLPTRELAEQTYDNFSLFGSYVQPRCGTEEEVRLSALFVGQSRRADDMQALRDGVLVAIGTPGRVTDLIARGALRVDHLTVVVLDEADEMLSASFANQVYDIFRYLPRQIQVCLFSATMPEEVLHLCSKLMRSPTRILVPLENQTLEGIKQFYVALDDSQKLHALLDLYESVSIAQSVVFCNTRRRVEWVASRLSAEHHTVASLHGSMDAAERNAVMRAFKRGESRVLVTTDLVARGIDVQHVNYVINFDIPLNKECYLHRIGRSGRYGRRGVAINLVSPHESGLLHDIEEHYSTAIDELPTDFARFLDGT</sequence>
<dbReference type="GO" id="GO:0005829">
    <property type="term" value="C:cytosol"/>
    <property type="evidence" value="ECO:0007669"/>
    <property type="project" value="TreeGrafter"/>
</dbReference>
<feature type="region of interest" description="Disordered" evidence="17">
    <location>
        <begin position="19"/>
        <end position="43"/>
    </location>
</feature>
<evidence type="ECO:0000313" key="21">
    <source>
        <dbReference type="EMBL" id="CUG87029.1"/>
    </source>
</evidence>
<dbReference type="InterPro" id="IPR000629">
    <property type="entry name" value="RNA-helicase_DEAD-box_CS"/>
</dbReference>
<dbReference type="PANTHER" id="PTHR47959:SF1">
    <property type="entry name" value="ATP-DEPENDENT RNA HELICASE DBPA"/>
    <property type="match status" value="1"/>
</dbReference>
<gene>
    <name evidence="21" type="ORF">BSAL_08045</name>
</gene>
<dbReference type="InterPro" id="IPR001650">
    <property type="entry name" value="Helicase_C-like"/>
</dbReference>
<dbReference type="SMART" id="SM00490">
    <property type="entry name" value="HELICc"/>
    <property type="match status" value="1"/>
</dbReference>
<dbReference type="FunFam" id="3.40.50.300:FF:000031">
    <property type="entry name" value="Eukaryotic initiation factor 4A-III"/>
    <property type="match status" value="1"/>
</dbReference>
<reference evidence="22" key="1">
    <citation type="submission" date="2015-09" db="EMBL/GenBank/DDBJ databases">
        <authorList>
            <consortium name="Pathogen Informatics"/>
        </authorList>
    </citation>
    <scope>NUCLEOTIDE SEQUENCE [LARGE SCALE GENOMIC DNA]</scope>
    <source>
        <strain evidence="22">Lake Konstanz</strain>
    </source>
</reference>
<dbReference type="OrthoDB" id="10265785at2759"/>
<accession>A0A0S4JC30</accession>
<dbReference type="GO" id="GO:0003743">
    <property type="term" value="F:translation initiation factor activity"/>
    <property type="evidence" value="ECO:0007669"/>
    <property type="project" value="UniProtKB-KW"/>
</dbReference>
<evidence type="ECO:0000256" key="9">
    <source>
        <dbReference type="ARBA" id="ARBA00024352"/>
    </source>
</evidence>
<feature type="short sequence motif" description="Q motif" evidence="15">
    <location>
        <begin position="149"/>
        <end position="177"/>
    </location>
</feature>
<evidence type="ECO:0000256" key="6">
    <source>
        <dbReference type="ARBA" id="ARBA00022840"/>
    </source>
</evidence>
<feature type="compositionally biased region" description="Polar residues" evidence="17">
    <location>
        <begin position="19"/>
        <end position="31"/>
    </location>
</feature>
<dbReference type="SUPFAM" id="SSF52540">
    <property type="entry name" value="P-loop containing nucleoside triphosphate hydrolases"/>
    <property type="match status" value="1"/>
</dbReference>
<dbReference type="InterPro" id="IPR011545">
    <property type="entry name" value="DEAD/DEAH_box_helicase_dom"/>
</dbReference>
<dbReference type="GO" id="GO:0005524">
    <property type="term" value="F:ATP binding"/>
    <property type="evidence" value="ECO:0007669"/>
    <property type="project" value="UniProtKB-KW"/>
</dbReference>
<evidence type="ECO:0000256" key="14">
    <source>
        <dbReference type="ARBA" id="ARBA00047984"/>
    </source>
</evidence>
<keyword evidence="6 16" id="KW-0067">ATP-binding</keyword>
<evidence type="ECO:0000256" key="2">
    <source>
        <dbReference type="ARBA" id="ARBA00022540"/>
    </source>
</evidence>
<keyword evidence="5 16" id="KW-0347">Helicase</keyword>
<dbReference type="PROSITE" id="PS51192">
    <property type="entry name" value="HELICASE_ATP_BIND_1"/>
    <property type="match status" value="1"/>
</dbReference>
<dbReference type="AlphaFoldDB" id="A0A0S4JC30"/>
<keyword evidence="4 16" id="KW-0378">Hydrolase</keyword>
<feature type="domain" description="Helicase C-terminal" evidence="19">
    <location>
        <begin position="386"/>
        <end position="530"/>
    </location>
</feature>
<dbReference type="VEuPathDB" id="TriTrypDB:BSAL_08045"/>
<evidence type="ECO:0000256" key="7">
    <source>
        <dbReference type="ARBA" id="ARBA00022884"/>
    </source>
</evidence>
<feature type="domain" description="Helicase ATP-binding" evidence="18">
    <location>
        <begin position="180"/>
        <end position="359"/>
    </location>
</feature>
<evidence type="ECO:0000256" key="3">
    <source>
        <dbReference type="ARBA" id="ARBA00022741"/>
    </source>
</evidence>
<dbReference type="CDD" id="cd18787">
    <property type="entry name" value="SF2_C_DEAD"/>
    <property type="match status" value="1"/>
</dbReference>
<evidence type="ECO:0000259" key="18">
    <source>
        <dbReference type="PROSITE" id="PS51192"/>
    </source>
</evidence>
<dbReference type="Gene3D" id="3.40.50.300">
    <property type="entry name" value="P-loop containing nucleotide triphosphate hydrolases"/>
    <property type="match status" value="2"/>
</dbReference>
<keyword evidence="2 21" id="KW-0396">Initiation factor</keyword>
<dbReference type="GO" id="GO:0003724">
    <property type="term" value="F:RNA helicase activity"/>
    <property type="evidence" value="ECO:0007669"/>
    <property type="project" value="UniProtKB-EC"/>
</dbReference>
<keyword evidence="8" id="KW-0648">Protein biosynthesis</keyword>
<comment type="catalytic activity">
    <reaction evidence="14">
        <text>ATP + H2O = ADP + phosphate + H(+)</text>
        <dbReference type="Rhea" id="RHEA:13065"/>
        <dbReference type="ChEBI" id="CHEBI:15377"/>
        <dbReference type="ChEBI" id="CHEBI:15378"/>
        <dbReference type="ChEBI" id="CHEBI:30616"/>
        <dbReference type="ChEBI" id="CHEBI:43474"/>
        <dbReference type="ChEBI" id="CHEBI:456216"/>
        <dbReference type="EC" id="3.6.4.13"/>
    </reaction>
</comment>
<evidence type="ECO:0000259" key="19">
    <source>
        <dbReference type="PROSITE" id="PS51194"/>
    </source>
</evidence>
<evidence type="ECO:0000256" key="12">
    <source>
        <dbReference type="ARBA" id="ARBA00025917"/>
    </source>
</evidence>
<evidence type="ECO:0000256" key="11">
    <source>
        <dbReference type="ARBA" id="ARBA00024769"/>
    </source>
</evidence>
<dbReference type="InterPro" id="IPR014014">
    <property type="entry name" value="RNA_helicase_DEAD_Q_motif"/>
</dbReference>
<dbReference type="GO" id="GO:0016787">
    <property type="term" value="F:hydrolase activity"/>
    <property type="evidence" value="ECO:0007669"/>
    <property type="project" value="UniProtKB-KW"/>
</dbReference>
<feature type="region of interest" description="Disordered" evidence="17">
    <location>
        <begin position="76"/>
        <end position="107"/>
    </location>
</feature>
<evidence type="ECO:0000256" key="13">
    <source>
        <dbReference type="ARBA" id="ARBA00030297"/>
    </source>
</evidence>
<evidence type="ECO:0000313" key="22">
    <source>
        <dbReference type="Proteomes" id="UP000051952"/>
    </source>
</evidence>
<name>A0A0S4JC30_BODSA</name>
<proteinExistence type="inferred from homology"/>
<evidence type="ECO:0000256" key="16">
    <source>
        <dbReference type="RuleBase" id="RU000492"/>
    </source>
</evidence>
<comment type="function">
    <text evidence="11">ATP-dependent RNA helicase which is a subunit of the eIF4F complex involved in cap recognition and is required for mRNA binding to ribosome. In the current model of translation initiation, eIF4A unwinds RNA secondary structures in the 5'-UTR of mRNAs which is necessary to allow efficient binding of the small ribosomal subunit, and subsequent scanning for the initiator codon.</text>
</comment>
<evidence type="ECO:0000256" key="8">
    <source>
        <dbReference type="ARBA" id="ARBA00022917"/>
    </source>
</evidence>
<evidence type="ECO:0000256" key="1">
    <source>
        <dbReference type="ARBA" id="ARBA00012552"/>
    </source>
</evidence>
<dbReference type="PROSITE" id="PS51195">
    <property type="entry name" value="Q_MOTIF"/>
    <property type="match status" value="1"/>
</dbReference>
<dbReference type="InterPro" id="IPR050079">
    <property type="entry name" value="DEAD_box_RNA_helicase"/>
</dbReference>
<dbReference type="EMBL" id="CYKH01001428">
    <property type="protein sequence ID" value="CUG87029.1"/>
    <property type="molecule type" value="Genomic_DNA"/>
</dbReference>
<protein>
    <recommendedName>
        <fullName evidence="10">Probable eukaryotic initiation factor 4A</fullName>
        <ecNumber evidence="1">3.6.4.13</ecNumber>
    </recommendedName>
    <alternativeName>
        <fullName evidence="13">ATP-dependent RNA helicase eIF4A</fullName>
    </alternativeName>
</protein>
<keyword evidence="3 16" id="KW-0547">Nucleotide-binding</keyword>
<comment type="similarity">
    <text evidence="9">Belongs to the DEAD box helicase family. eIF4A subfamily.</text>
</comment>
<evidence type="ECO:0000256" key="5">
    <source>
        <dbReference type="ARBA" id="ARBA00022806"/>
    </source>
</evidence>
<feature type="compositionally biased region" description="Polar residues" evidence="17">
    <location>
        <begin position="76"/>
        <end position="92"/>
    </location>
</feature>
<evidence type="ECO:0000256" key="15">
    <source>
        <dbReference type="PROSITE-ProRule" id="PRU00552"/>
    </source>
</evidence>
<comment type="subunit">
    <text evidence="12">eIF4F is a multi-subunit complex, the composition of which varies with external and internal environmental conditions. It is composed of at least EIF4A, EIF4E and EIF4G.</text>
</comment>
<dbReference type="GO" id="GO:0003723">
    <property type="term" value="F:RNA binding"/>
    <property type="evidence" value="ECO:0007669"/>
    <property type="project" value="UniProtKB-KW"/>
</dbReference>
<organism evidence="21 22">
    <name type="scientific">Bodo saltans</name>
    <name type="common">Flagellated protozoan</name>
    <dbReference type="NCBI Taxonomy" id="75058"/>
    <lineage>
        <taxon>Eukaryota</taxon>
        <taxon>Discoba</taxon>
        <taxon>Euglenozoa</taxon>
        <taxon>Kinetoplastea</taxon>
        <taxon>Metakinetoplastina</taxon>
        <taxon>Eubodonida</taxon>
        <taxon>Bodonidae</taxon>
        <taxon>Bodo</taxon>
    </lineage>
</organism>